<dbReference type="PANTHER" id="PTHR10989">
    <property type="entry name" value="ANDROGEN-INDUCED PROTEIN 1-RELATED"/>
    <property type="match status" value="1"/>
</dbReference>
<comment type="catalytic activity">
    <reaction evidence="11">
        <text>12-(9Z-octadecenoyloxy)-octadecanoate + H2O = 12-hydroxyoctadecanoate + (9Z)-octadecenoate + H(+)</text>
        <dbReference type="Rhea" id="RHEA:52060"/>
        <dbReference type="ChEBI" id="CHEBI:15377"/>
        <dbReference type="ChEBI" id="CHEBI:15378"/>
        <dbReference type="ChEBI" id="CHEBI:30823"/>
        <dbReference type="ChEBI" id="CHEBI:84201"/>
        <dbReference type="ChEBI" id="CHEBI:136302"/>
    </reaction>
    <physiologicalReaction direction="left-to-right" evidence="11">
        <dbReference type="Rhea" id="RHEA:52061"/>
    </physiologicalReaction>
</comment>
<proteinExistence type="inferred from homology"/>
<keyword evidence="6 17" id="KW-0472">Membrane</keyword>
<feature type="transmembrane region" description="Helical" evidence="17">
    <location>
        <begin position="32"/>
        <end position="51"/>
    </location>
</feature>
<evidence type="ECO:0000256" key="17">
    <source>
        <dbReference type="SAM" id="Phobius"/>
    </source>
</evidence>
<comment type="catalytic activity">
    <reaction evidence="13">
        <text>9-octadecanoyloxy-octadecanoate + H2O = 9-hydroxy-octadecanoate + octadecanoate + H(+)</text>
        <dbReference type="Rhea" id="RHEA:52096"/>
        <dbReference type="ChEBI" id="CHEBI:15377"/>
        <dbReference type="ChEBI" id="CHEBI:15378"/>
        <dbReference type="ChEBI" id="CHEBI:25629"/>
        <dbReference type="ChEBI" id="CHEBI:136286"/>
        <dbReference type="ChEBI" id="CHEBI:136373"/>
    </reaction>
    <physiologicalReaction direction="left-to-right" evidence="13">
        <dbReference type="Rhea" id="RHEA:52097"/>
    </physiologicalReaction>
</comment>
<dbReference type="Proteomes" id="UP000790347">
    <property type="component" value="Unassembled WGS sequence"/>
</dbReference>
<sequence>MMVTRKPSAITIYYTASQEETFVENLKKKSTLVHGCLLLLFGITHVYTIWFSWNKNRSIILDYLYLTHWNLTFHVFFLAIELLSDLSLSFDEMTIIFRNKFLHSILIPSSICVSIGFWAICIIFDENLIRGPPEERWPEWHNQISHTAILPAILIECMIVEHQLPKWFPSLMITIVIGSTYMFWVIFVGVVFQKHAYELIQNASATKLASLFLLLTILLIIANIIGRWLHIKYWRRMRRRKMINK</sequence>
<gene>
    <name evidence="18" type="primary">AIG1_2</name>
    <name evidence="18" type="ORF">DERF_011450</name>
</gene>
<evidence type="ECO:0000256" key="4">
    <source>
        <dbReference type="ARBA" id="ARBA00022692"/>
    </source>
</evidence>
<reference evidence="18" key="2">
    <citation type="journal article" date="2022" name="Res Sq">
        <title>Comparative Genomics Reveals Insights into the Divergent Evolution of Astigmatic Mites and Household Pest Adaptations.</title>
        <authorList>
            <person name="Xiong Q."/>
            <person name="Wan A.T.-Y."/>
            <person name="Liu X.-Y."/>
            <person name="Fung C.S.-H."/>
            <person name="Xiao X."/>
            <person name="Malainual N."/>
            <person name="Hou J."/>
            <person name="Wang L."/>
            <person name="Wang M."/>
            <person name="Yang K."/>
            <person name="Cui Y."/>
            <person name="Leung E."/>
            <person name="Nong W."/>
            <person name="Shin S.-K."/>
            <person name="Au S."/>
            <person name="Jeong K.Y."/>
            <person name="Chew F.T."/>
            <person name="Hui J."/>
            <person name="Leung T.F."/>
            <person name="Tungtrongchitr A."/>
            <person name="Zhong N."/>
            <person name="Liu Z."/>
            <person name="Tsui S."/>
        </authorList>
    </citation>
    <scope>NUCLEOTIDE SEQUENCE</scope>
    <source>
        <strain evidence="18">Derf</strain>
        <tissue evidence="18">Whole organism</tissue>
    </source>
</reference>
<evidence type="ECO:0000256" key="15">
    <source>
        <dbReference type="ARBA" id="ARBA00049322"/>
    </source>
</evidence>
<comment type="similarity">
    <text evidence="3">Belongs to the AIG1 family.</text>
</comment>
<comment type="catalytic activity">
    <reaction evidence="12">
        <text>9-(9Z-octadecenoyloxy)-octadecanoate + H2O = 9-hydroxy-octadecanoate + (9Z)-octadecenoate + H(+)</text>
        <dbReference type="Rhea" id="RHEA:52048"/>
        <dbReference type="ChEBI" id="CHEBI:15377"/>
        <dbReference type="ChEBI" id="CHEBI:15378"/>
        <dbReference type="ChEBI" id="CHEBI:30823"/>
        <dbReference type="ChEBI" id="CHEBI:136282"/>
        <dbReference type="ChEBI" id="CHEBI:136286"/>
    </reaction>
    <physiologicalReaction direction="left-to-right" evidence="12">
        <dbReference type="Rhea" id="RHEA:52049"/>
    </physiologicalReaction>
</comment>
<comment type="catalytic activity">
    <reaction evidence="1">
        <text>9-(9Z-hexadecenoyloxy)-octadecanoate + H2O = (9Z)-hexadecenoate + 9-hydroxy-octadecanoate + H(+)</text>
        <dbReference type="Rhea" id="RHEA:52068"/>
        <dbReference type="ChEBI" id="CHEBI:15377"/>
        <dbReference type="ChEBI" id="CHEBI:15378"/>
        <dbReference type="ChEBI" id="CHEBI:32372"/>
        <dbReference type="ChEBI" id="CHEBI:136286"/>
        <dbReference type="ChEBI" id="CHEBI:136309"/>
    </reaction>
    <physiologicalReaction direction="left-to-right" evidence="1">
        <dbReference type="Rhea" id="RHEA:52069"/>
    </physiologicalReaction>
</comment>
<comment type="catalytic activity">
    <reaction evidence="7">
        <text>12-hexadecanoyloxy-octadecanoate + H2O = 12-hydroxyoctadecanoate + hexadecanoate + H(+)</text>
        <dbReference type="Rhea" id="RHEA:52056"/>
        <dbReference type="ChEBI" id="CHEBI:7896"/>
        <dbReference type="ChEBI" id="CHEBI:15377"/>
        <dbReference type="ChEBI" id="CHEBI:15378"/>
        <dbReference type="ChEBI" id="CHEBI:83677"/>
        <dbReference type="ChEBI" id="CHEBI:84201"/>
    </reaction>
    <physiologicalReaction direction="left-to-right" evidence="7">
        <dbReference type="Rhea" id="RHEA:52057"/>
    </physiologicalReaction>
</comment>
<evidence type="ECO:0000256" key="9">
    <source>
        <dbReference type="ARBA" id="ARBA00047863"/>
    </source>
</evidence>
<dbReference type="GO" id="GO:0012505">
    <property type="term" value="C:endomembrane system"/>
    <property type="evidence" value="ECO:0007669"/>
    <property type="project" value="UniProtKB-SubCell"/>
</dbReference>
<comment type="catalytic activity">
    <reaction evidence="16">
        <text>12-(9Z-hexadecenoyloxy)-octadecanoate + H2O = 12-hydroxyoctadecanoate + (9Z)-hexadecenoate + H(+)</text>
        <dbReference type="Rhea" id="RHEA:52072"/>
        <dbReference type="ChEBI" id="CHEBI:15377"/>
        <dbReference type="ChEBI" id="CHEBI:15378"/>
        <dbReference type="ChEBI" id="CHEBI:32372"/>
        <dbReference type="ChEBI" id="CHEBI:84201"/>
        <dbReference type="ChEBI" id="CHEBI:136312"/>
    </reaction>
    <physiologicalReaction direction="left-to-right" evidence="16">
        <dbReference type="Rhea" id="RHEA:52073"/>
    </physiologicalReaction>
</comment>
<evidence type="ECO:0000256" key="3">
    <source>
        <dbReference type="ARBA" id="ARBA00009300"/>
    </source>
</evidence>
<feature type="transmembrane region" description="Helical" evidence="17">
    <location>
        <begin position="144"/>
        <end position="160"/>
    </location>
</feature>
<evidence type="ECO:0000256" key="1">
    <source>
        <dbReference type="ARBA" id="ARBA00000923"/>
    </source>
</evidence>
<dbReference type="GO" id="GO:0016020">
    <property type="term" value="C:membrane"/>
    <property type="evidence" value="ECO:0007669"/>
    <property type="project" value="InterPro"/>
</dbReference>
<accession>A0A922HS84</accession>
<comment type="caution">
    <text evidence="18">The sequence shown here is derived from an EMBL/GenBank/DDBJ whole genome shotgun (WGS) entry which is preliminary data.</text>
</comment>
<feature type="transmembrane region" description="Helical" evidence="17">
    <location>
        <begin position="212"/>
        <end position="231"/>
    </location>
</feature>
<evidence type="ECO:0000256" key="12">
    <source>
        <dbReference type="ARBA" id="ARBA00048800"/>
    </source>
</evidence>
<keyword evidence="4 17" id="KW-0812">Transmembrane</keyword>
<dbReference type="EMBL" id="ASGP02000005">
    <property type="protein sequence ID" value="KAH9506733.1"/>
    <property type="molecule type" value="Genomic_DNA"/>
</dbReference>
<evidence type="ECO:0000313" key="18">
    <source>
        <dbReference type="EMBL" id="KAH9506733.1"/>
    </source>
</evidence>
<feature type="transmembrane region" description="Helical" evidence="17">
    <location>
        <begin position="71"/>
        <end position="90"/>
    </location>
</feature>
<evidence type="ECO:0000256" key="6">
    <source>
        <dbReference type="ARBA" id="ARBA00023136"/>
    </source>
</evidence>
<evidence type="ECO:0000256" key="16">
    <source>
        <dbReference type="ARBA" id="ARBA00049428"/>
    </source>
</evidence>
<evidence type="ECO:0000256" key="14">
    <source>
        <dbReference type="ARBA" id="ARBA00049296"/>
    </source>
</evidence>
<dbReference type="AlphaFoldDB" id="A0A922HS84"/>
<evidence type="ECO:0000256" key="13">
    <source>
        <dbReference type="ARBA" id="ARBA00049221"/>
    </source>
</evidence>
<comment type="subcellular location">
    <subcellularLocation>
        <location evidence="2">Endomembrane system</location>
        <topology evidence="2">Multi-pass membrane protein</topology>
    </subcellularLocation>
</comment>
<feature type="transmembrane region" description="Helical" evidence="17">
    <location>
        <begin position="167"/>
        <end position="192"/>
    </location>
</feature>
<evidence type="ECO:0000256" key="8">
    <source>
        <dbReference type="ARBA" id="ARBA00047427"/>
    </source>
</evidence>
<keyword evidence="5 17" id="KW-1133">Transmembrane helix</keyword>
<comment type="catalytic activity">
    <reaction evidence="8">
        <text>13-octadecanoyloxy-octadecanoate + H2O = 13-hydroxy-octadecanoate + octadecanoate + H(+)</text>
        <dbReference type="Rhea" id="RHEA:52084"/>
        <dbReference type="ChEBI" id="CHEBI:15377"/>
        <dbReference type="ChEBI" id="CHEBI:15378"/>
        <dbReference type="ChEBI" id="CHEBI:25629"/>
        <dbReference type="ChEBI" id="CHEBI:136304"/>
        <dbReference type="ChEBI" id="CHEBI:136335"/>
    </reaction>
    <physiologicalReaction direction="left-to-right" evidence="8">
        <dbReference type="Rhea" id="RHEA:52085"/>
    </physiologicalReaction>
</comment>
<protein>
    <submittedName>
        <fullName evidence="18">Androgen-induced protein 1 protein</fullName>
    </submittedName>
</protein>
<evidence type="ECO:0000256" key="2">
    <source>
        <dbReference type="ARBA" id="ARBA00004127"/>
    </source>
</evidence>
<reference evidence="18" key="1">
    <citation type="submission" date="2013-05" db="EMBL/GenBank/DDBJ databases">
        <authorList>
            <person name="Yim A.K.Y."/>
            <person name="Chan T.F."/>
            <person name="Ji K.M."/>
            <person name="Liu X.Y."/>
            <person name="Zhou J.W."/>
            <person name="Li R.Q."/>
            <person name="Yang K.Y."/>
            <person name="Li J."/>
            <person name="Li M."/>
            <person name="Law P.T.W."/>
            <person name="Wu Y.L."/>
            <person name="Cai Z.L."/>
            <person name="Qin H."/>
            <person name="Bao Y."/>
            <person name="Leung R.K.K."/>
            <person name="Ng P.K.S."/>
            <person name="Zou J."/>
            <person name="Zhong X.J."/>
            <person name="Ran P.X."/>
            <person name="Zhong N.S."/>
            <person name="Liu Z.G."/>
            <person name="Tsui S.K.W."/>
        </authorList>
    </citation>
    <scope>NUCLEOTIDE SEQUENCE</scope>
    <source>
        <strain evidence="18">Derf</strain>
        <tissue evidence="18">Whole organism</tissue>
    </source>
</reference>
<comment type="catalytic activity">
    <reaction evidence="9">
        <text>9-hexadecanoyloxy-octadecanoate + H2O = 9-hydroxy-octadecanoate + hexadecanoate + H(+)</text>
        <dbReference type="Rhea" id="RHEA:52052"/>
        <dbReference type="ChEBI" id="CHEBI:7896"/>
        <dbReference type="ChEBI" id="CHEBI:15377"/>
        <dbReference type="ChEBI" id="CHEBI:15378"/>
        <dbReference type="ChEBI" id="CHEBI:83670"/>
        <dbReference type="ChEBI" id="CHEBI:136286"/>
    </reaction>
    <physiologicalReaction direction="left-to-right" evidence="9">
        <dbReference type="Rhea" id="RHEA:52053"/>
    </physiologicalReaction>
</comment>
<evidence type="ECO:0000313" key="19">
    <source>
        <dbReference type="Proteomes" id="UP000790347"/>
    </source>
</evidence>
<comment type="catalytic activity">
    <reaction evidence="14">
        <text>13-(9Z-octadecenoyloxy)-octadecanoate + H2O = 13-hydroxy-octadecanoate + (9Z)-octadecenoate + H(+)</text>
        <dbReference type="Rhea" id="RHEA:52064"/>
        <dbReference type="ChEBI" id="CHEBI:15377"/>
        <dbReference type="ChEBI" id="CHEBI:15378"/>
        <dbReference type="ChEBI" id="CHEBI:30823"/>
        <dbReference type="ChEBI" id="CHEBI:136303"/>
        <dbReference type="ChEBI" id="CHEBI:136304"/>
    </reaction>
    <physiologicalReaction direction="left-to-right" evidence="14">
        <dbReference type="Rhea" id="RHEA:52065"/>
    </physiologicalReaction>
</comment>
<evidence type="ECO:0000256" key="11">
    <source>
        <dbReference type="ARBA" id="ARBA00048701"/>
    </source>
</evidence>
<comment type="catalytic activity">
    <reaction evidence="15">
        <text>13-(9Z-hexadecenoyloxy)-octadecanoate + H2O = 13-hydroxy-octadecanoate + (9Z)-hexadecenoate + H(+)</text>
        <dbReference type="Rhea" id="RHEA:52076"/>
        <dbReference type="ChEBI" id="CHEBI:15377"/>
        <dbReference type="ChEBI" id="CHEBI:15378"/>
        <dbReference type="ChEBI" id="CHEBI:32372"/>
        <dbReference type="ChEBI" id="CHEBI:136304"/>
        <dbReference type="ChEBI" id="CHEBI:136315"/>
    </reaction>
    <physiologicalReaction direction="left-to-right" evidence="15">
        <dbReference type="Rhea" id="RHEA:52077"/>
    </physiologicalReaction>
</comment>
<name>A0A922HS84_DERFA</name>
<keyword evidence="19" id="KW-1185">Reference proteome</keyword>
<evidence type="ECO:0000256" key="10">
    <source>
        <dbReference type="ARBA" id="ARBA00048680"/>
    </source>
</evidence>
<feature type="transmembrane region" description="Helical" evidence="17">
    <location>
        <begin position="102"/>
        <end position="124"/>
    </location>
</feature>
<evidence type="ECO:0000256" key="5">
    <source>
        <dbReference type="ARBA" id="ARBA00022989"/>
    </source>
</evidence>
<organism evidence="18 19">
    <name type="scientific">Dermatophagoides farinae</name>
    <name type="common">American house dust mite</name>
    <dbReference type="NCBI Taxonomy" id="6954"/>
    <lineage>
        <taxon>Eukaryota</taxon>
        <taxon>Metazoa</taxon>
        <taxon>Ecdysozoa</taxon>
        <taxon>Arthropoda</taxon>
        <taxon>Chelicerata</taxon>
        <taxon>Arachnida</taxon>
        <taxon>Acari</taxon>
        <taxon>Acariformes</taxon>
        <taxon>Sarcoptiformes</taxon>
        <taxon>Astigmata</taxon>
        <taxon>Psoroptidia</taxon>
        <taxon>Analgoidea</taxon>
        <taxon>Pyroglyphidae</taxon>
        <taxon>Dermatophagoidinae</taxon>
        <taxon>Dermatophagoides</taxon>
    </lineage>
</organism>
<dbReference type="Pfam" id="PF04750">
    <property type="entry name" value="Far-17a_AIG1"/>
    <property type="match status" value="1"/>
</dbReference>
<comment type="catalytic activity">
    <reaction evidence="10">
        <text>12-octadecanoyloxy-octadecanoate + H2O = 12-hydroxyoctadecanoate + octadecanoate + H(+)</text>
        <dbReference type="Rhea" id="RHEA:52080"/>
        <dbReference type="ChEBI" id="CHEBI:15377"/>
        <dbReference type="ChEBI" id="CHEBI:15378"/>
        <dbReference type="ChEBI" id="CHEBI:25629"/>
        <dbReference type="ChEBI" id="CHEBI:84201"/>
        <dbReference type="ChEBI" id="CHEBI:136330"/>
    </reaction>
    <physiologicalReaction direction="left-to-right" evidence="10">
        <dbReference type="Rhea" id="RHEA:52081"/>
    </physiologicalReaction>
</comment>
<evidence type="ECO:0000256" key="7">
    <source>
        <dbReference type="ARBA" id="ARBA00047368"/>
    </source>
</evidence>
<dbReference type="PANTHER" id="PTHR10989:SF16">
    <property type="entry name" value="AT02829P-RELATED"/>
    <property type="match status" value="1"/>
</dbReference>
<dbReference type="InterPro" id="IPR006838">
    <property type="entry name" value="ADTRP_AIG1"/>
</dbReference>